<keyword evidence="3" id="KW-1185">Reference proteome</keyword>
<reference evidence="2" key="1">
    <citation type="submission" date="2020-04" db="EMBL/GenBank/DDBJ databases">
        <title>Hybrid Assembly of Korean Phytophthora infestans isolates.</title>
        <authorList>
            <person name="Prokchorchik M."/>
            <person name="Lee Y."/>
            <person name="Seo J."/>
            <person name="Cho J.-H."/>
            <person name="Park Y.-E."/>
            <person name="Jang D.-C."/>
            <person name="Im J.-S."/>
            <person name="Choi J.-G."/>
            <person name="Park H.-J."/>
            <person name="Lee G.-B."/>
            <person name="Lee Y.-G."/>
            <person name="Hong S.-Y."/>
            <person name="Cho K."/>
            <person name="Sohn K.H."/>
        </authorList>
    </citation>
    <scope>NUCLEOTIDE SEQUENCE</scope>
    <source>
        <strain evidence="2">KR_1_A1</strain>
    </source>
</reference>
<protein>
    <submittedName>
        <fullName evidence="2">Uncharacterized protein</fullName>
    </submittedName>
</protein>
<dbReference type="Proteomes" id="UP000602510">
    <property type="component" value="Unassembled WGS sequence"/>
</dbReference>
<sequence length="206" mass="21986">MDPHTSPISLDNIDDLFNLPASMALLGEEDFEITMMMLDSSALRREDSDNLDMAELSDAFNSKDPGSPLAANEQHATSEGGNSCLSPDLKVRIGGRTPVGGAVYIKQESDMPGYSPVMDSFLRESWDDIVGHGSRSGQPSSCEPAAAQLPAPDSVASRGSSIPEEHALPHIIAATAPCDGAHGLQHVDFLFGVICFVYQVKKLQKS</sequence>
<evidence type="ECO:0000313" key="2">
    <source>
        <dbReference type="EMBL" id="KAF4040827.1"/>
    </source>
</evidence>
<feature type="region of interest" description="Disordered" evidence="1">
    <location>
        <begin position="58"/>
        <end position="88"/>
    </location>
</feature>
<comment type="caution">
    <text evidence="2">The sequence shown here is derived from an EMBL/GenBank/DDBJ whole genome shotgun (WGS) entry which is preliminary data.</text>
</comment>
<name>A0A833S575_PHYIN</name>
<organism evidence="2 3">
    <name type="scientific">Phytophthora infestans</name>
    <name type="common">Potato late blight agent</name>
    <name type="synonym">Botrytis infestans</name>
    <dbReference type="NCBI Taxonomy" id="4787"/>
    <lineage>
        <taxon>Eukaryota</taxon>
        <taxon>Sar</taxon>
        <taxon>Stramenopiles</taxon>
        <taxon>Oomycota</taxon>
        <taxon>Peronosporomycetes</taxon>
        <taxon>Peronosporales</taxon>
        <taxon>Peronosporaceae</taxon>
        <taxon>Phytophthora</taxon>
    </lineage>
</organism>
<feature type="region of interest" description="Disordered" evidence="1">
    <location>
        <begin position="132"/>
        <end position="161"/>
    </location>
</feature>
<evidence type="ECO:0000313" key="3">
    <source>
        <dbReference type="Proteomes" id="UP000602510"/>
    </source>
</evidence>
<gene>
    <name evidence="2" type="ORF">GN244_ATG06869</name>
</gene>
<accession>A0A833S575</accession>
<feature type="compositionally biased region" description="Polar residues" evidence="1">
    <location>
        <begin position="74"/>
        <end position="85"/>
    </location>
</feature>
<dbReference type="AlphaFoldDB" id="A0A833S575"/>
<dbReference type="EMBL" id="WSZM01000135">
    <property type="protein sequence ID" value="KAF4040827.1"/>
    <property type="molecule type" value="Genomic_DNA"/>
</dbReference>
<proteinExistence type="predicted"/>
<evidence type="ECO:0000256" key="1">
    <source>
        <dbReference type="SAM" id="MobiDB-lite"/>
    </source>
</evidence>